<feature type="chain" id="PRO_5043610049" evidence="3">
    <location>
        <begin position="23"/>
        <end position="220"/>
    </location>
</feature>
<dbReference type="Pfam" id="PF13639">
    <property type="entry name" value="zf-RING_2"/>
    <property type="match status" value="1"/>
</dbReference>
<feature type="domain" description="RING-type" evidence="4">
    <location>
        <begin position="147"/>
        <end position="189"/>
    </location>
</feature>
<feature type="compositionally biased region" description="Polar residues" evidence="2">
    <location>
        <begin position="25"/>
        <end position="41"/>
    </location>
</feature>
<dbReference type="AlphaFoldDB" id="A0AAW2R3T3"/>
<feature type="compositionally biased region" description="Basic and acidic residues" evidence="2">
    <location>
        <begin position="201"/>
        <end position="211"/>
    </location>
</feature>
<evidence type="ECO:0000313" key="5">
    <source>
        <dbReference type="EMBL" id="KAL0374539.1"/>
    </source>
</evidence>
<dbReference type="GO" id="GO:0016567">
    <property type="term" value="P:protein ubiquitination"/>
    <property type="evidence" value="ECO:0007669"/>
    <property type="project" value="TreeGrafter"/>
</dbReference>
<dbReference type="CDD" id="cd16461">
    <property type="entry name" value="RING-H2_EL5-like"/>
    <property type="match status" value="1"/>
</dbReference>
<feature type="region of interest" description="Disordered" evidence="2">
    <location>
        <begin position="25"/>
        <end position="60"/>
    </location>
</feature>
<dbReference type="InterPro" id="IPR013083">
    <property type="entry name" value="Znf_RING/FYVE/PHD"/>
</dbReference>
<feature type="region of interest" description="Disordered" evidence="2">
    <location>
        <begin position="199"/>
        <end position="220"/>
    </location>
</feature>
<dbReference type="SMART" id="SM00184">
    <property type="entry name" value="RING"/>
    <property type="match status" value="1"/>
</dbReference>
<feature type="signal peptide" evidence="3">
    <location>
        <begin position="1"/>
        <end position="22"/>
    </location>
</feature>
<keyword evidence="3" id="KW-0732">Signal</keyword>
<keyword evidence="1" id="KW-0863">Zinc-finger</keyword>
<keyword evidence="1" id="KW-0862">Zinc</keyword>
<dbReference type="GO" id="GO:0008270">
    <property type="term" value="F:zinc ion binding"/>
    <property type="evidence" value="ECO:0007669"/>
    <property type="project" value="UniProtKB-KW"/>
</dbReference>
<comment type="caution">
    <text evidence="5">The sequence shown here is derived from an EMBL/GenBank/DDBJ whole genome shotgun (WGS) entry which is preliminary data.</text>
</comment>
<organism evidence="5">
    <name type="scientific">Sesamum radiatum</name>
    <name type="common">Black benniseed</name>
    <dbReference type="NCBI Taxonomy" id="300843"/>
    <lineage>
        <taxon>Eukaryota</taxon>
        <taxon>Viridiplantae</taxon>
        <taxon>Streptophyta</taxon>
        <taxon>Embryophyta</taxon>
        <taxon>Tracheophyta</taxon>
        <taxon>Spermatophyta</taxon>
        <taxon>Magnoliopsida</taxon>
        <taxon>eudicotyledons</taxon>
        <taxon>Gunneridae</taxon>
        <taxon>Pentapetalae</taxon>
        <taxon>asterids</taxon>
        <taxon>lamiids</taxon>
        <taxon>Lamiales</taxon>
        <taxon>Pedaliaceae</taxon>
        <taxon>Sesamum</taxon>
    </lineage>
</organism>
<dbReference type="EMBL" id="JACGWJ010000014">
    <property type="protein sequence ID" value="KAL0374539.1"/>
    <property type="molecule type" value="Genomic_DNA"/>
</dbReference>
<dbReference type="PROSITE" id="PS50089">
    <property type="entry name" value="ZF_RING_2"/>
    <property type="match status" value="1"/>
</dbReference>
<proteinExistence type="predicted"/>
<dbReference type="PANTHER" id="PTHR45676">
    <property type="entry name" value="RING-H2 FINGER PROTEIN ATL51-RELATED"/>
    <property type="match status" value="1"/>
</dbReference>
<dbReference type="InterPro" id="IPR001841">
    <property type="entry name" value="Znf_RING"/>
</dbReference>
<gene>
    <name evidence="5" type="ORF">Sradi_3369600</name>
</gene>
<sequence>MTKFHVQLCLVFLVFIAYTSRSHNSTAENSETVQETSSLSSRPHPHGRRSKSPWSNSSTTFPTKIQHQHVILRPRRGRYSSNRACTLQPHSNKDVRRFHGSWVPTKGWPRPGSCHHLGFNTWNIDFVSSFKYKKDEAVDDEGYDSQCAVCLSVFEEGEEVRQLPKCNHLFHAQCIDMWLYSHMDCPLCRSPVEPPIAQRRAVPERQEHSREGLLGPGNLV</sequence>
<name>A0AAW2R3T3_SESRA</name>
<accession>A0AAW2R3T3</accession>
<dbReference type="SUPFAM" id="SSF57850">
    <property type="entry name" value="RING/U-box"/>
    <property type="match status" value="1"/>
</dbReference>
<keyword evidence="1" id="KW-0479">Metal-binding</keyword>
<dbReference type="Gene3D" id="3.30.40.10">
    <property type="entry name" value="Zinc/RING finger domain, C3HC4 (zinc finger)"/>
    <property type="match status" value="1"/>
</dbReference>
<reference evidence="5" key="1">
    <citation type="submission" date="2020-06" db="EMBL/GenBank/DDBJ databases">
        <authorList>
            <person name="Li T."/>
            <person name="Hu X."/>
            <person name="Zhang T."/>
            <person name="Song X."/>
            <person name="Zhang H."/>
            <person name="Dai N."/>
            <person name="Sheng W."/>
            <person name="Hou X."/>
            <person name="Wei L."/>
        </authorList>
    </citation>
    <scope>NUCLEOTIDE SEQUENCE</scope>
    <source>
        <strain evidence="5">G02</strain>
        <tissue evidence="5">Leaf</tissue>
    </source>
</reference>
<evidence type="ECO:0000256" key="3">
    <source>
        <dbReference type="SAM" id="SignalP"/>
    </source>
</evidence>
<evidence type="ECO:0000256" key="2">
    <source>
        <dbReference type="SAM" id="MobiDB-lite"/>
    </source>
</evidence>
<dbReference type="PANTHER" id="PTHR45676:SF84">
    <property type="entry name" value="RING-TYPE DOMAIN-CONTAINING PROTEIN"/>
    <property type="match status" value="1"/>
</dbReference>
<reference evidence="5" key="2">
    <citation type="journal article" date="2024" name="Plant">
        <title>Genomic evolution and insights into agronomic trait innovations of Sesamum species.</title>
        <authorList>
            <person name="Miao H."/>
            <person name="Wang L."/>
            <person name="Qu L."/>
            <person name="Liu H."/>
            <person name="Sun Y."/>
            <person name="Le M."/>
            <person name="Wang Q."/>
            <person name="Wei S."/>
            <person name="Zheng Y."/>
            <person name="Lin W."/>
            <person name="Duan Y."/>
            <person name="Cao H."/>
            <person name="Xiong S."/>
            <person name="Wang X."/>
            <person name="Wei L."/>
            <person name="Li C."/>
            <person name="Ma Q."/>
            <person name="Ju M."/>
            <person name="Zhao R."/>
            <person name="Li G."/>
            <person name="Mu C."/>
            <person name="Tian Q."/>
            <person name="Mei H."/>
            <person name="Zhang T."/>
            <person name="Gao T."/>
            <person name="Zhang H."/>
        </authorList>
    </citation>
    <scope>NUCLEOTIDE SEQUENCE</scope>
    <source>
        <strain evidence="5">G02</strain>
    </source>
</reference>
<evidence type="ECO:0000259" key="4">
    <source>
        <dbReference type="PROSITE" id="PS50089"/>
    </source>
</evidence>
<protein>
    <submittedName>
        <fullName evidence="5">E3 ubiquitin-protein ligase RING1</fullName>
    </submittedName>
</protein>
<evidence type="ECO:0000256" key="1">
    <source>
        <dbReference type="PROSITE-ProRule" id="PRU00175"/>
    </source>
</evidence>